<organism evidence="1">
    <name type="scientific">bioreactor metagenome</name>
    <dbReference type="NCBI Taxonomy" id="1076179"/>
    <lineage>
        <taxon>unclassified sequences</taxon>
        <taxon>metagenomes</taxon>
        <taxon>ecological metagenomes</taxon>
    </lineage>
</organism>
<proteinExistence type="predicted"/>
<sequence length="31" mass="3475">MQRFKIIAHRFFGEPDYFTGVAVSGTDIEAA</sequence>
<reference evidence="1" key="1">
    <citation type="submission" date="2019-08" db="EMBL/GenBank/DDBJ databases">
        <authorList>
            <person name="Kucharzyk K."/>
            <person name="Murdoch R.W."/>
            <person name="Higgins S."/>
            <person name="Loffler F."/>
        </authorList>
    </citation>
    <scope>NUCLEOTIDE SEQUENCE</scope>
</reference>
<comment type="caution">
    <text evidence="1">The sequence shown here is derived from an EMBL/GenBank/DDBJ whole genome shotgun (WGS) entry which is preliminary data.</text>
</comment>
<name>A0A645I8L6_9ZZZZ</name>
<gene>
    <name evidence="1" type="ORF">SDC9_191313</name>
</gene>
<dbReference type="AlphaFoldDB" id="A0A645I8L6"/>
<evidence type="ECO:0000313" key="1">
    <source>
        <dbReference type="EMBL" id="MPN43753.1"/>
    </source>
</evidence>
<protein>
    <submittedName>
        <fullName evidence="1">Uncharacterized protein</fullName>
    </submittedName>
</protein>
<accession>A0A645I8L6</accession>
<dbReference type="EMBL" id="VSSQ01102348">
    <property type="protein sequence ID" value="MPN43753.1"/>
    <property type="molecule type" value="Genomic_DNA"/>
</dbReference>